<evidence type="ECO:0000259" key="2">
    <source>
        <dbReference type="Pfam" id="PF14111"/>
    </source>
</evidence>
<dbReference type="PANTHER" id="PTHR31286">
    <property type="entry name" value="GLYCINE-RICH CELL WALL STRUCTURAL PROTEIN 1.8-LIKE"/>
    <property type="match status" value="1"/>
</dbReference>
<dbReference type="EMBL" id="QGKW02000717">
    <property type="protein sequence ID" value="KAF2596487.1"/>
    <property type="molecule type" value="Genomic_DNA"/>
</dbReference>
<proteinExistence type="predicted"/>
<dbReference type="InterPro" id="IPR025558">
    <property type="entry name" value="DUF4283"/>
</dbReference>
<dbReference type="Proteomes" id="UP000712281">
    <property type="component" value="Unassembled WGS sequence"/>
</dbReference>
<sequence>MDVDKDELQSSETGPKSFDVVAGVESDLQHASSPDPRWPYLGRWSANQKPASPTLLLSSVKESEADAPSATFAHPPATTDPPPAFVIKDPPPASEIMDTPHASVTIDLLPASAPLTDGLIDVNEVVLPLVPTGLDEVSQKGDLDEEPAKQTVFVRSMGAWSKPLLFTPPPTPSEPSTPKLGVSEAVKSQIASFWPSISEAINGHKHKKEQLTYPATEKMPPPALKADGSLRFPWAARMNQSSRNLFRATEPTYRLDGTPRVTIPSKVLRLGPENKEEYVVGQFHRCSNPPGGLIHAVLNRLWGRECKISCRKLGESSFLFHIPHENTRKWVIQRGVWHVDDCLLFVAPWSPIRYQPHSIRFGRANAYA</sequence>
<dbReference type="InterPro" id="IPR040256">
    <property type="entry name" value="At4g02000-like"/>
</dbReference>
<feature type="domain" description="DUF4283" evidence="2">
    <location>
        <begin position="273"/>
        <end position="351"/>
    </location>
</feature>
<feature type="region of interest" description="Disordered" evidence="1">
    <location>
        <begin position="26"/>
        <end position="45"/>
    </location>
</feature>
<accession>A0A8S9KRV7</accession>
<evidence type="ECO:0000313" key="3">
    <source>
        <dbReference type="EMBL" id="KAF2596487.1"/>
    </source>
</evidence>
<dbReference type="Pfam" id="PF14111">
    <property type="entry name" value="DUF4283"/>
    <property type="match status" value="1"/>
</dbReference>
<gene>
    <name evidence="3" type="ORF">F2Q68_00008567</name>
</gene>
<evidence type="ECO:0000313" key="4">
    <source>
        <dbReference type="Proteomes" id="UP000712281"/>
    </source>
</evidence>
<name>A0A8S9KRV7_BRACR</name>
<reference evidence="3" key="1">
    <citation type="submission" date="2019-12" db="EMBL/GenBank/DDBJ databases">
        <title>Genome sequencing and annotation of Brassica cretica.</title>
        <authorList>
            <person name="Studholme D.J."/>
            <person name="Sarris P.F."/>
        </authorList>
    </citation>
    <scope>NUCLEOTIDE SEQUENCE</scope>
    <source>
        <strain evidence="3">PFS-001/15</strain>
        <tissue evidence="3">Leaf</tissue>
    </source>
</reference>
<feature type="region of interest" description="Disordered" evidence="1">
    <location>
        <begin position="51"/>
        <end position="83"/>
    </location>
</feature>
<protein>
    <recommendedName>
        <fullName evidence="2">DUF4283 domain-containing protein</fullName>
    </recommendedName>
</protein>
<organism evidence="3 4">
    <name type="scientific">Brassica cretica</name>
    <name type="common">Mustard</name>
    <dbReference type="NCBI Taxonomy" id="69181"/>
    <lineage>
        <taxon>Eukaryota</taxon>
        <taxon>Viridiplantae</taxon>
        <taxon>Streptophyta</taxon>
        <taxon>Embryophyta</taxon>
        <taxon>Tracheophyta</taxon>
        <taxon>Spermatophyta</taxon>
        <taxon>Magnoliopsida</taxon>
        <taxon>eudicotyledons</taxon>
        <taxon>Gunneridae</taxon>
        <taxon>Pentapetalae</taxon>
        <taxon>rosids</taxon>
        <taxon>malvids</taxon>
        <taxon>Brassicales</taxon>
        <taxon>Brassicaceae</taxon>
        <taxon>Brassiceae</taxon>
        <taxon>Brassica</taxon>
    </lineage>
</organism>
<evidence type="ECO:0000256" key="1">
    <source>
        <dbReference type="SAM" id="MobiDB-lite"/>
    </source>
</evidence>
<dbReference type="AlphaFoldDB" id="A0A8S9KRV7"/>
<comment type="caution">
    <text evidence="3">The sequence shown here is derived from an EMBL/GenBank/DDBJ whole genome shotgun (WGS) entry which is preliminary data.</text>
</comment>
<dbReference type="PANTHER" id="PTHR31286:SF57">
    <property type="entry name" value="DUF4283 DOMAIN-CONTAINING PROTEIN"/>
    <property type="match status" value="1"/>
</dbReference>